<dbReference type="PANTHER" id="PTHR42663">
    <property type="entry name" value="HYDROLASE C777.06C-RELATED-RELATED"/>
    <property type="match status" value="1"/>
</dbReference>
<dbReference type="SUPFAM" id="SSF56281">
    <property type="entry name" value="Metallo-hydrolase/oxidoreductase"/>
    <property type="match status" value="1"/>
</dbReference>
<accession>A0ABS3CFB3</accession>
<comment type="caution">
    <text evidence="2">The sequence shown here is derived from an EMBL/GenBank/DDBJ whole genome shotgun (WGS) entry which is preliminary data.</text>
</comment>
<dbReference type="Proteomes" id="UP000664480">
    <property type="component" value="Unassembled WGS sequence"/>
</dbReference>
<dbReference type="PANTHER" id="PTHR42663:SF6">
    <property type="entry name" value="HYDROLASE C777.06C-RELATED"/>
    <property type="match status" value="1"/>
</dbReference>
<gene>
    <name evidence="2" type="ORF">J0A69_10165</name>
</gene>
<feature type="domain" description="Metallo-beta-lactamase" evidence="1">
    <location>
        <begin position="47"/>
        <end position="224"/>
    </location>
</feature>
<sequence>MKVTFLGTGTSQGVPVIGCDCQVCTSLDFRDKRFRSSVHFQIGELSLVIDTGPDFRSQMLRAGVKRLDAVIFTHEHKDHTAGLDDIRPFNFAQQKDMPIFGRSQVLEQIKREFAYVFSSKKYPGVPQIAPVEIDESPFTIEGIQITPIPVFHYKLPVLGFRIGDFTYITDCNHIPDESFELIRGSKVLVLNALQKESHISHFTLDEAIQKAKEIGAEQTYFTHMSHKIGLHAAIEEELPEGIALAYDGLQVTLP</sequence>
<evidence type="ECO:0000259" key="1">
    <source>
        <dbReference type="Pfam" id="PF12706"/>
    </source>
</evidence>
<keyword evidence="3" id="KW-1185">Reference proteome</keyword>
<dbReference type="Pfam" id="PF12706">
    <property type="entry name" value="Lactamase_B_2"/>
    <property type="match status" value="1"/>
</dbReference>
<reference evidence="2 3" key="1">
    <citation type="submission" date="2021-03" db="EMBL/GenBank/DDBJ databases">
        <title>novel species isolated from a fishpond in China.</title>
        <authorList>
            <person name="Lu H."/>
            <person name="Cai Z."/>
        </authorList>
    </citation>
    <scope>NUCLEOTIDE SEQUENCE [LARGE SCALE GENOMIC DNA]</scope>
    <source>
        <strain evidence="2 3">YJ13C</strain>
    </source>
</reference>
<organism evidence="2 3">
    <name type="scientific">Algoriphagus pacificus</name>
    <dbReference type="NCBI Taxonomy" id="2811234"/>
    <lineage>
        <taxon>Bacteria</taxon>
        <taxon>Pseudomonadati</taxon>
        <taxon>Bacteroidota</taxon>
        <taxon>Cytophagia</taxon>
        <taxon>Cytophagales</taxon>
        <taxon>Cyclobacteriaceae</taxon>
        <taxon>Algoriphagus</taxon>
    </lineage>
</organism>
<dbReference type="InterPro" id="IPR001279">
    <property type="entry name" value="Metallo-B-lactamas"/>
</dbReference>
<evidence type="ECO:0000313" key="2">
    <source>
        <dbReference type="EMBL" id="MBN7815797.1"/>
    </source>
</evidence>
<proteinExistence type="predicted"/>
<dbReference type="CDD" id="cd16279">
    <property type="entry name" value="metallo-hydrolase-like_MBL-fold"/>
    <property type="match status" value="1"/>
</dbReference>
<dbReference type="InterPro" id="IPR036866">
    <property type="entry name" value="RibonucZ/Hydroxyglut_hydro"/>
</dbReference>
<dbReference type="EMBL" id="JAFKCU010000002">
    <property type="protein sequence ID" value="MBN7815797.1"/>
    <property type="molecule type" value="Genomic_DNA"/>
</dbReference>
<dbReference type="RefSeq" id="WP_206586445.1">
    <property type="nucleotide sequence ID" value="NZ_JAFKCU010000002.1"/>
</dbReference>
<name>A0ABS3CFB3_9BACT</name>
<dbReference type="Gene3D" id="3.60.15.10">
    <property type="entry name" value="Ribonuclease Z/Hydroxyacylglutathione hydrolase-like"/>
    <property type="match status" value="1"/>
</dbReference>
<evidence type="ECO:0000313" key="3">
    <source>
        <dbReference type="Proteomes" id="UP000664480"/>
    </source>
</evidence>
<protein>
    <submittedName>
        <fullName evidence="2">MBL fold metallo-hydrolase</fullName>
    </submittedName>
</protein>